<dbReference type="AlphaFoldDB" id="A0A0N8H4G1"/>
<protein>
    <submittedName>
        <fullName evidence="1">Uncharacterized protein</fullName>
    </submittedName>
</protein>
<keyword evidence="2" id="KW-1185">Reference proteome</keyword>
<gene>
    <name evidence="1" type="ORF">I595_179</name>
</gene>
<organism evidence="1 2">
    <name type="scientific">Croceitalea dokdonensis DOKDO 023</name>
    <dbReference type="NCBI Taxonomy" id="1300341"/>
    <lineage>
        <taxon>Bacteria</taxon>
        <taxon>Pseudomonadati</taxon>
        <taxon>Bacteroidota</taxon>
        <taxon>Flavobacteriia</taxon>
        <taxon>Flavobacteriales</taxon>
        <taxon>Flavobacteriaceae</taxon>
        <taxon>Croceitalea</taxon>
    </lineage>
</organism>
<dbReference type="EMBL" id="LDJX01000001">
    <property type="protein sequence ID" value="KPM33276.1"/>
    <property type="molecule type" value="Genomic_DNA"/>
</dbReference>
<evidence type="ECO:0000313" key="2">
    <source>
        <dbReference type="Proteomes" id="UP000050280"/>
    </source>
</evidence>
<dbReference type="Proteomes" id="UP000050280">
    <property type="component" value="Unassembled WGS sequence"/>
</dbReference>
<accession>A0A0N8H4G1</accession>
<evidence type="ECO:0000313" key="1">
    <source>
        <dbReference type="EMBL" id="KPM33276.1"/>
    </source>
</evidence>
<proteinExistence type="predicted"/>
<comment type="caution">
    <text evidence="1">The sequence shown here is derived from an EMBL/GenBank/DDBJ whole genome shotgun (WGS) entry which is preliminary data.</text>
</comment>
<reference evidence="1 2" key="1">
    <citation type="submission" date="2015-09" db="EMBL/GenBank/DDBJ databases">
        <title>Genome sequence of the marine flavobacterium Croceitalea dokdonensis DOKDO 023 that contains proton- and sodium-pumping rhodopsins.</title>
        <authorList>
            <person name="Kwon S.-K."/>
            <person name="Lee H.K."/>
            <person name="Kwak M.-J."/>
            <person name="Kim J.F."/>
        </authorList>
    </citation>
    <scope>NUCLEOTIDE SEQUENCE [LARGE SCALE GENOMIC DNA]</scope>
    <source>
        <strain evidence="1 2">DOKDO 023</strain>
    </source>
</reference>
<name>A0A0N8H4G1_9FLAO</name>
<sequence>MPCPNTPWKTITSFVNPFRPIQNYQSINKVHRPTKFHNTVSLGFQSKECN</sequence>